<reference evidence="6" key="1">
    <citation type="journal article" date="2020" name="mSystems">
        <title>Genome- and Community-Level Interaction Insights into Carbon Utilization and Element Cycling Functions of Hydrothermarchaeota in Hydrothermal Sediment.</title>
        <authorList>
            <person name="Zhou Z."/>
            <person name="Liu Y."/>
            <person name="Xu W."/>
            <person name="Pan J."/>
            <person name="Luo Z.H."/>
            <person name="Li M."/>
        </authorList>
    </citation>
    <scope>NUCLEOTIDE SEQUENCE [LARGE SCALE GENOMIC DNA]</scope>
    <source>
        <strain evidence="6">SpSt-855</strain>
    </source>
</reference>
<dbReference type="Pfam" id="PF01494">
    <property type="entry name" value="FAD_binding_3"/>
    <property type="match status" value="1"/>
</dbReference>
<dbReference type="PANTHER" id="PTHR47178:SF5">
    <property type="entry name" value="FAD-BINDING DOMAIN-CONTAINING PROTEIN"/>
    <property type="match status" value="1"/>
</dbReference>
<dbReference type="GO" id="GO:0004497">
    <property type="term" value="F:monooxygenase activity"/>
    <property type="evidence" value="ECO:0007669"/>
    <property type="project" value="UniProtKB-KW"/>
</dbReference>
<keyword evidence="1" id="KW-0285">Flavoprotein</keyword>
<dbReference type="PRINTS" id="PR00420">
    <property type="entry name" value="RNGMNOXGNASE"/>
</dbReference>
<keyword evidence="3" id="KW-0560">Oxidoreductase</keyword>
<dbReference type="PANTHER" id="PTHR47178">
    <property type="entry name" value="MONOOXYGENASE, FAD-BINDING"/>
    <property type="match status" value="1"/>
</dbReference>
<keyword evidence="2" id="KW-0274">FAD</keyword>
<name>A0A7V5CS69_9BACT</name>
<evidence type="ECO:0000256" key="4">
    <source>
        <dbReference type="ARBA" id="ARBA00023033"/>
    </source>
</evidence>
<comment type="caution">
    <text evidence="6">The sequence shown here is derived from an EMBL/GenBank/DDBJ whole genome shotgun (WGS) entry which is preliminary data.</text>
</comment>
<accession>A0A7V5CS69</accession>
<dbReference type="GO" id="GO:0071949">
    <property type="term" value="F:FAD binding"/>
    <property type="evidence" value="ECO:0007669"/>
    <property type="project" value="InterPro"/>
</dbReference>
<dbReference type="InterPro" id="IPR002938">
    <property type="entry name" value="FAD-bd"/>
</dbReference>
<protein>
    <submittedName>
        <fullName evidence="6">FAD-dependent monooxygenase</fullName>
    </submittedName>
</protein>
<feature type="domain" description="FAD-binding" evidence="5">
    <location>
        <begin position="314"/>
        <end position="359"/>
    </location>
</feature>
<gene>
    <name evidence="6" type="ORF">ENW50_02060</name>
</gene>
<dbReference type="Pfam" id="PF13450">
    <property type="entry name" value="NAD_binding_8"/>
    <property type="match status" value="1"/>
</dbReference>
<sequence>MSSKELHVAIAGGGLGGLCLAQGLKRAGLQVSVFERDASPDARTQGYRIHISPEGSEALHACLPPKLWGLFEVTGGAQMHGFTVMTEQMQELLSLGHGGKPDPVRRHRSISRVTLRRVLLSGLEEDTHWGRRFARYEVLENGRVRLHFEAGEPVEADVLVGADGVHSRVRQQRLPGADPVEAGVVGIGGAIPLTEKTLAMVPPPLLEGPVMVLPPAACSLFVAAWRRPQGADEILRELGLEEALEPDYLLCALGGKPEYFGLDGKVESVSGKTLKVVMRAAMQAWHPALRELVERLDEEQIFLNRLRTSRPQPAWTPSRVTLLGDAIHSMTPYRGTGGNIALKDAQVLCGALTRAARGEQPLLEAIGEYEAAMRGYGFAAVGDSRRAMEQFTGPKQGLGFAAMKAGMRTVNAALKLRRGVA</sequence>
<dbReference type="AlphaFoldDB" id="A0A7V5CS69"/>
<keyword evidence="4 6" id="KW-0503">Monooxygenase</keyword>
<evidence type="ECO:0000259" key="5">
    <source>
        <dbReference type="Pfam" id="PF01494"/>
    </source>
</evidence>
<organism evidence="6">
    <name type="scientific">Acidobacterium capsulatum</name>
    <dbReference type="NCBI Taxonomy" id="33075"/>
    <lineage>
        <taxon>Bacteria</taxon>
        <taxon>Pseudomonadati</taxon>
        <taxon>Acidobacteriota</taxon>
        <taxon>Terriglobia</taxon>
        <taxon>Terriglobales</taxon>
        <taxon>Acidobacteriaceae</taxon>
        <taxon>Acidobacterium</taxon>
    </lineage>
</organism>
<evidence type="ECO:0000256" key="3">
    <source>
        <dbReference type="ARBA" id="ARBA00023002"/>
    </source>
</evidence>
<dbReference type="EMBL" id="DTKL01000015">
    <property type="protein sequence ID" value="HGY93463.1"/>
    <property type="molecule type" value="Genomic_DNA"/>
</dbReference>
<evidence type="ECO:0000256" key="1">
    <source>
        <dbReference type="ARBA" id="ARBA00022630"/>
    </source>
</evidence>
<dbReference type="SUPFAM" id="SSF51905">
    <property type="entry name" value="FAD/NAD(P)-binding domain"/>
    <property type="match status" value="1"/>
</dbReference>
<evidence type="ECO:0000256" key="2">
    <source>
        <dbReference type="ARBA" id="ARBA00022827"/>
    </source>
</evidence>
<proteinExistence type="predicted"/>
<dbReference type="Gene3D" id="3.50.50.60">
    <property type="entry name" value="FAD/NAD(P)-binding domain"/>
    <property type="match status" value="1"/>
</dbReference>
<dbReference type="InterPro" id="IPR036188">
    <property type="entry name" value="FAD/NAD-bd_sf"/>
</dbReference>
<evidence type="ECO:0000313" key="6">
    <source>
        <dbReference type="EMBL" id="HGY93463.1"/>
    </source>
</evidence>